<evidence type="ECO:0000256" key="1">
    <source>
        <dbReference type="SAM" id="MobiDB-lite"/>
    </source>
</evidence>
<dbReference type="AlphaFoldDB" id="A0A5C3NNS4"/>
<evidence type="ECO:0000313" key="4">
    <source>
        <dbReference type="Proteomes" id="UP000308197"/>
    </source>
</evidence>
<dbReference type="Gene3D" id="1.20.1280.50">
    <property type="match status" value="1"/>
</dbReference>
<dbReference type="EMBL" id="ML212963">
    <property type="protein sequence ID" value="TFK77948.1"/>
    <property type="molecule type" value="Genomic_DNA"/>
</dbReference>
<dbReference type="SUPFAM" id="SSF81383">
    <property type="entry name" value="F-box domain"/>
    <property type="match status" value="1"/>
</dbReference>
<dbReference type="InParanoid" id="A0A5C3NNS4"/>
<evidence type="ECO:0000313" key="3">
    <source>
        <dbReference type="EMBL" id="TFK77948.1"/>
    </source>
</evidence>
<sequence>MSSSDDVDLPRSAHSRRRNKDSLKTDMVTETVAKNACHAVAVDDLYGSMADLQQELRQITEPLNTRPPVNWLPDELLAEIFAFVQAAHRSKGERPHLWLNVVQVCRRWSQVAHSTASLWTTIEVCGRPEWLSRCLVLSKGMLVDIEITDWHDWLFDPQTLLPILQPHHVRVIRSLTMIGIGWISVLSQLLKMGDICSYFQVKH</sequence>
<name>A0A5C3NNS4_9APHY</name>
<feature type="region of interest" description="Disordered" evidence="1">
    <location>
        <begin position="1"/>
        <end position="24"/>
    </location>
</feature>
<organism evidence="3 4">
    <name type="scientific">Polyporus arcularius HHB13444</name>
    <dbReference type="NCBI Taxonomy" id="1314778"/>
    <lineage>
        <taxon>Eukaryota</taxon>
        <taxon>Fungi</taxon>
        <taxon>Dikarya</taxon>
        <taxon>Basidiomycota</taxon>
        <taxon>Agaricomycotina</taxon>
        <taxon>Agaricomycetes</taxon>
        <taxon>Polyporales</taxon>
        <taxon>Polyporaceae</taxon>
        <taxon>Polyporus</taxon>
    </lineage>
</organism>
<keyword evidence="4" id="KW-1185">Reference proteome</keyword>
<feature type="domain" description="F-box" evidence="2">
    <location>
        <begin position="72"/>
        <end position="122"/>
    </location>
</feature>
<dbReference type="Pfam" id="PF12937">
    <property type="entry name" value="F-box-like"/>
    <property type="match status" value="1"/>
</dbReference>
<evidence type="ECO:0000259" key="2">
    <source>
        <dbReference type="Pfam" id="PF12937"/>
    </source>
</evidence>
<dbReference type="InterPro" id="IPR001810">
    <property type="entry name" value="F-box_dom"/>
</dbReference>
<gene>
    <name evidence="3" type="ORF">K466DRAFT_607496</name>
</gene>
<protein>
    <recommendedName>
        <fullName evidence="2">F-box domain-containing protein</fullName>
    </recommendedName>
</protein>
<reference evidence="3 4" key="1">
    <citation type="journal article" date="2019" name="Nat. Ecol. Evol.">
        <title>Megaphylogeny resolves global patterns of mushroom evolution.</title>
        <authorList>
            <person name="Varga T."/>
            <person name="Krizsan K."/>
            <person name="Foldi C."/>
            <person name="Dima B."/>
            <person name="Sanchez-Garcia M."/>
            <person name="Sanchez-Ramirez S."/>
            <person name="Szollosi G.J."/>
            <person name="Szarkandi J.G."/>
            <person name="Papp V."/>
            <person name="Albert L."/>
            <person name="Andreopoulos W."/>
            <person name="Angelini C."/>
            <person name="Antonin V."/>
            <person name="Barry K.W."/>
            <person name="Bougher N.L."/>
            <person name="Buchanan P."/>
            <person name="Buyck B."/>
            <person name="Bense V."/>
            <person name="Catcheside P."/>
            <person name="Chovatia M."/>
            <person name="Cooper J."/>
            <person name="Damon W."/>
            <person name="Desjardin D."/>
            <person name="Finy P."/>
            <person name="Geml J."/>
            <person name="Haridas S."/>
            <person name="Hughes K."/>
            <person name="Justo A."/>
            <person name="Karasinski D."/>
            <person name="Kautmanova I."/>
            <person name="Kiss B."/>
            <person name="Kocsube S."/>
            <person name="Kotiranta H."/>
            <person name="LaButti K.M."/>
            <person name="Lechner B.E."/>
            <person name="Liimatainen K."/>
            <person name="Lipzen A."/>
            <person name="Lukacs Z."/>
            <person name="Mihaltcheva S."/>
            <person name="Morgado L.N."/>
            <person name="Niskanen T."/>
            <person name="Noordeloos M.E."/>
            <person name="Ohm R.A."/>
            <person name="Ortiz-Santana B."/>
            <person name="Ovrebo C."/>
            <person name="Racz N."/>
            <person name="Riley R."/>
            <person name="Savchenko A."/>
            <person name="Shiryaev A."/>
            <person name="Soop K."/>
            <person name="Spirin V."/>
            <person name="Szebenyi C."/>
            <person name="Tomsovsky M."/>
            <person name="Tulloss R.E."/>
            <person name="Uehling J."/>
            <person name="Grigoriev I.V."/>
            <person name="Vagvolgyi C."/>
            <person name="Papp T."/>
            <person name="Martin F.M."/>
            <person name="Miettinen O."/>
            <person name="Hibbett D.S."/>
            <person name="Nagy L.G."/>
        </authorList>
    </citation>
    <scope>NUCLEOTIDE SEQUENCE [LARGE SCALE GENOMIC DNA]</scope>
    <source>
        <strain evidence="3 4">HHB13444</strain>
    </source>
</reference>
<proteinExistence type="predicted"/>
<accession>A0A5C3NNS4</accession>
<dbReference type="InterPro" id="IPR036047">
    <property type="entry name" value="F-box-like_dom_sf"/>
</dbReference>
<dbReference type="Proteomes" id="UP000308197">
    <property type="component" value="Unassembled WGS sequence"/>
</dbReference>